<name>K1XW74_9BACT</name>
<organism evidence="1">
    <name type="scientific">uncultured bacterium</name>
    <name type="common">gcode 4</name>
    <dbReference type="NCBI Taxonomy" id="1234023"/>
    <lineage>
        <taxon>Bacteria</taxon>
        <taxon>environmental samples</taxon>
    </lineage>
</organism>
<dbReference type="AlphaFoldDB" id="K1XW74"/>
<reference evidence="1" key="1">
    <citation type="journal article" date="2012" name="Science">
        <title>Fermentation, hydrogen, and sulfur metabolism in multiple uncultivated bacterial phyla.</title>
        <authorList>
            <person name="Wrighton K.C."/>
            <person name="Thomas B.C."/>
            <person name="Sharon I."/>
            <person name="Miller C.S."/>
            <person name="Castelle C.J."/>
            <person name="VerBerkmoes N.C."/>
            <person name="Wilkins M.J."/>
            <person name="Hettich R.L."/>
            <person name="Lipton M.S."/>
            <person name="Williams K.H."/>
            <person name="Long P.E."/>
            <person name="Banfield J.F."/>
        </authorList>
    </citation>
    <scope>NUCLEOTIDE SEQUENCE [LARGE SCALE GENOMIC DNA]</scope>
</reference>
<evidence type="ECO:0000313" key="1">
    <source>
        <dbReference type="EMBL" id="EKD24643.1"/>
    </source>
</evidence>
<comment type="caution">
    <text evidence="1">The sequence shown here is derived from an EMBL/GenBank/DDBJ whole genome shotgun (WGS) entry which is preliminary data.</text>
</comment>
<dbReference type="EMBL" id="AMFJ01036187">
    <property type="protein sequence ID" value="EKD24643.1"/>
    <property type="molecule type" value="Genomic_DNA"/>
</dbReference>
<protein>
    <submittedName>
        <fullName evidence="1">Uncharacterized protein</fullName>
    </submittedName>
</protein>
<proteinExistence type="predicted"/>
<gene>
    <name evidence="1" type="ORF">ACD_80C00180G0017</name>
</gene>
<accession>K1XW74</accession>
<sequence length="114" mass="13649">MIDTDYFIENMIMKAMPDIDDEGLEMMIEDTKPVLYDRVMTHIVGQIKEEDGQWFLDKLEAEGVTPEVADYLKSKIPNFQEFLEKTYDEFETMYLKELKNFEKEFPPEDFKEEN</sequence>